<protein>
    <submittedName>
        <fullName evidence="6">Uncharacterized protein</fullName>
    </submittedName>
</protein>
<evidence type="ECO:0000256" key="4">
    <source>
        <dbReference type="SAM" id="Coils"/>
    </source>
</evidence>
<keyword evidence="4" id="KW-0175">Coiled coil</keyword>
<dbReference type="SUPFAM" id="SSF52058">
    <property type="entry name" value="L domain-like"/>
    <property type="match status" value="1"/>
</dbReference>
<dbReference type="SMART" id="SM00369">
    <property type="entry name" value="LRR_TYP"/>
    <property type="match status" value="6"/>
</dbReference>
<proteinExistence type="predicted"/>
<dbReference type="InterPro" id="IPR001611">
    <property type="entry name" value="Leu-rich_rpt"/>
</dbReference>
<evidence type="ECO:0000256" key="3">
    <source>
        <dbReference type="ARBA" id="ARBA00022737"/>
    </source>
</evidence>
<dbReference type="EMBL" id="CAKMHV010000006">
    <property type="protein sequence ID" value="CAH1115885.1"/>
    <property type="molecule type" value="Genomic_DNA"/>
</dbReference>
<evidence type="ECO:0000256" key="5">
    <source>
        <dbReference type="SAM" id="SignalP"/>
    </source>
</evidence>
<dbReference type="Proteomes" id="UP001153636">
    <property type="component" value="Unassembled WGS sequence"/>
</dbReference>
<dbReference type="InterPro" id="IPR032675">
    <property type="entry name" value="LRR_dom_sf"/>
</dbReference>
<keyword evidence="2 5" id="KW-0732">Signal</keyword>
<evidence type="ECO:0000313" key="6">
    <source>
        <dbReference type="EMBL" id="CAH1115885.1"/>
    </source>
</evidence>
<dbReference type="GO" id="GO:0005615">
    <property type="term" value="C:extracellular space"/>
    <property type="evidence" value="ECO:0007669"/>
    <property type="project" value="TreeGrafter"/>
</dbReference>
<sequence>MLFKRFLILLCLPFCFSKSVDVTFKRVTFRGYSIFKEIYNGTITSGNRLKDFLPNFINDAVEIKYENISIIYKDSLADLGNLYELSIEFCHIEEIRPGAISNSSMLRKLSFKGNDIKSIEFGVFNNLNLYTLDLSSNLISNVNAHAFDDMPKLLNIKLDDNHIQIWNPEWFKNTHSLSRISMQNNIIEELPANAFKNIRSVKKYGNPIINFVFDNNKIKYIDPKAFSGLEKIRNLWLDNNLLEDFNENVLNGITIDSLRLNNNKIKCFKGNLAKILKANMNVIDSNPFECDCLQNIKEWSKGNKRVEIFIAELNCLTEAFNNNMANLKKILKDLNENTQKTKNGKMEIADTEFVLVKNNHRIKINF</sequence>
<feature type="coiled-coil region" evidence="4">
    <location>
        <begin position="317"/>
        <end position="344"/>
    </location>
</feature>
<feature type="chain" id="PRO_5040288419" evidence="5">
    <location>
        <begin position="18"/>
        <end position="366"/>
    </location>
</feature>
<dbReference type="Gene3D" id="3.80.10.10">
    <property type="entry name" value="Ribonuclease Inhibitor"/>
    <property type="match status" value="2"/>
</dbReference>
<keyword evidence="7" id="KW-1185">Reference proteome</keyword>
<dbReference type="AlphaFoldDB" id="A0A9P0DFB6"/>
<name>A0A9P0DFB6_9CUCU</name>
<dbReference type="Pfam" id="PF13855">
    <property type="entry name" value="LRR_8"/>
    <property type="match status" value="1"/>
</dbReference>
<reference evidence="6" key="1">
    <citation type="submission" date="2022-01" db="EMBL/GenBank/DDBJ databases">
        <authorList>
            <person name="King R."/>
        </authorList>
    </citation>
    <scope>NUCLEOTIDE SEQUENCE</scope>
</reference>
<comment type="caution">
    <text evidence="6">The sequence shown here is derived from an EMBL/GenBank/DDBJ whole genome shotgun (WGS) entry which is preliminary data.</text>
</comment>
<feature type="signal peptide" evidence="5">
    <location>
        <begin position="1"/>
        <end position="17"/>
    </location>
</feature>
<dbReference type="InterPro" id="IPR003591">
    <property type="entry name" value="Leu-rich_rpt_typical-subtyp"/>
</dbReference>
<keyword evidence="1" id="KW-0433">Leucine-rich repeat</keyword>
<evidence type="ECO:0000256" key="2">
    <source>
        <dbReference type="ARBA" id="ARBA00022729"/>
    </source>
</evidence>
<dbReference type="InterPro" id="IPR050328">
    <property type="entry name" value="Dev_Immune_Receptor"/>
</dbReference>
<organism evidence="6 7">
    <name type="scientific">Psylliodes chrysocephalus</name>
    <dbReference type="NCBI Taxonomy" id="3402493"/>
    <lineage>
        <taxon>Eukaryota</taxon>
        <taxon>Metazoa</taxon>
        <taxon>Ecdysozoa</taxon>
        <taxon>Arthropoda</taxon>
        <taxon>Hexapoda</taxon>
        <taxon>Insecta</taxon>
        <taxon>Pterygota</taxon>
        <taxon>Neoptera</taxon>
        <taxon>Endopterygota</taxon>
        <taxon>Coleoptera</taxon>
        <taxon>Polyphaga</taxon>
        <taxon>Cucujiformia</taxon>
        <taxon>Chrysomeloidea</taxon>
        <taxon>Chrysomelidae</taxon>
        <taxon>Galerucinae</taxon>
        <taxon>Alticini</taxon>
        <taxon>Psylliodes</taxon>
    </lineage>
</organism>
<evidence type="ECO:0000313" key="7">
    <source>
        <dbReference type="Proteomes" id="UP001153636"/>
    </source>
</evidence>
<dbReference type="OrthoDB" id="676979at2759"/>
<dbReference type="PANTHER" id="PTHR24373:SF370">
    <property type="entry name" value="FISH-LIPS, ISOFORM E"/>
    <property type="match status" value="1"/>
</dbReference>
<dbReference type="GO" id="GO:0031012">
    <property type="term" value="C:extracellular matrix"/>
    <property type="evidence" value="ECO:0007669"/>
    <property type="project" value="TreeGrafter"/>
</dbReference>
<accession>A0A9P0DFB6</accession>
<dbReference type="PANTHER" id="PTHR24373">
    <property type="entry name" value="SLIT RELATED LEUCINE-RICH REPEAT NEURONAL PROTEIN"/>
    <property type="match status" value="1"/>
</dbReference>
<evidence type="ECO:0000256" key="1">
    <source>
        <dbReference type="ARBA" id="ARBA00022614"/>
    </source>
</evidence>
<keyword evidence="3" id="KW-0677">Repeat</keyword>
<gene>
    <name evidence="6" type="ORF">PSYICH_LOCUS15753</name>
</gene>